<feature type="compositionally biased region" description="Acidic residues" evidence="20">
    <location>
        <begin position="424"/>
        <end position="444"/>
    </location>
</feature>
<evidence type="ECO:0000256" key="1">
    <source>
        <dbReference type="ARBA" id="ARBA00001166"/>
    </source>
</evidence>
<dbReference type="GO" id="GO:0005634">
    <property type="term" value="C:nucleus"/>
    <property type="evidence" value="ECO:0007669"/>
    <property type="project" value="UniProtKB-SubCell"/>
</dbReference>
<dbReference type="InterPro" id="IPR020097">
    <property type="entry name" value="PsdUridine_synth_TruA_a/b_dom"/>
</dbReference>
<dbReference type="EMBL" id="JACMRX010000004">
    <property type="protein sequence ID" value="KAF7991373.1"/>
    <property type="molecule type" value="Genomic_DNA"/>
</dbReference>
<dbReference type="FunFam" id="3.30.70.580:FF:000002">
    <property type="entry name" value="tRNA pseudouridine synthase"/>
    <property type="match status" value="1"/>
</dbReference>
<keyword evidence="7" id="KW-0539">Nucleus</keyword>
<evidence type="ECO:0000256" key="5">
    <source>
        <dbReference type="ARBA" id="ARBA00022694"/>
    </source>
</evidence>
<dbReference type="FunFam" id="3.30.70.660:FF:000002">
    <property type="entry name" value="tRNA pseudouridine synthase"/>
    <property type="match status" value="1"/>
</dbReference>
<evidence type="ECO:0000256" key="7">
    <source>
        <dbReference type="ARBA" id="ARBA00023242"/>
    </source>
</evidence>
<evidence type="ECO:0000256" key="8">
    <source>
        <dbReference type="ARBA" id="ARBA00036943"/>
    </source>
</evidence>
<evidence type="ECO:0000256" key="17">
    <source>
        <dbReference type="ARBA" id="ARBA00081344"/>
    </source>
</evidence>
<evidence type="ECO:0000256" key="9">
    <source>
        <dbReference type="ARBA" id="ARBA00052184"/>
    </source>
</evidence>
<feature type="compositionally biased region" description="Basic and acidic residues" evidence="20">
    <location>
        <begin position="413"/>
        <end position="423"/>
    </location>
</feature>
<keyword evidence="5" id="KW-0819">tRNA processing</keyword>
<evidence type="ECO:0000256" key="6">
    <source>
        <dbReference type="ARBA" id="ARBA00023235"/>
    </source>
</evidence>
<dbReference type="GO" id="GO:1990481">
    <property type="term" value="P:mRNA pseudouridine synthesis"/>
    <property type="evidence" value="ECO:0007669"/>
    <property type="project" value="TreeGrafter"/>
</dbReference>
<dbReference type="Gene3D" id="3.30.70.580">
    <property type="entry name" value="Pseudouridine synthase I, catalytic domain, N-terminal subdomain"/>
    <property type="match status" value="1"/>
</dbReference>
<keyword evidence="6" id="KW-0413">Isomerase</keyword>
<dbReference type="EC" id="5.4.99.12" evidence="12"/>
<dbReference type="PANTHER" id="PTHR11142">
    <property type="entry name" value="PSEUDOURIDYLATE SYNTHASE"/>
    <property type="match status" value="1"/>
</dbReference>
<dbReference type="GO" id="GO:0031119">
    <property type="term" value="P:tRNA pseudouridine synthesis"/>
    <property type="evidence" value="ECO:0007669"/>
    <property type="project" value="InterPro"/>
</dbReference>
<comment type="function">
    <text evidence="10">Pseudouridylate synthase that catalyzes pseudouridylation of tRNAs and mRNAs. Acts on positions 27/28 in the anticodon stem and also positions 34 and 36 in the anticodon of an intron containing tRNA. Also catalyzes pseudouridylation of mRNAs: mediates pseudouridylation of mRNAs with the consensus sequence 5'-UGUAG-3'. Acts as a regulator of pre-mRNA splicing by mediating pseudouridylation of pre-mRNAs at locations associated with alternatively spliced regions. Pseudouridylation of pre-mRNAs near splice sites directly regulates mRNA splicing and mRNA 3'-end processing. Involved in regulation of nuclear receptor activity through pseudouridylation of SRA1 mRNA.</text>
</comment>
<comment type="subunit">
    <text evidence="11">Monomer. Forms a complex with RARG and the SRA1 RNA in the nucleus.</text>
</comment>
<comment type="subcellular location">
    <subcellularLocation>
        <location evidence="2">Nucleus</location>
    </subcellularLocation>
</comment>
<evidence type="ECO:0000259" key="21">
    <source>
        <dbReference type="Pfam" id="PF01416"/>
    </source>
</evidence>
<dbReference type="PANTHER" id="PTHR11142:SF4">
    <property type="entry name" value="PSEUDOURIDYLATE SYNTHASE 1 HOMOLOG"/>
    <property type="match status" value="1"/>
</dbReference>
<comment type="caution">
    <text evidence="22">The sequence shown here is derived from an EMBL/GenBank/DDBJ whole genome shotgun (WGS) entry which is preliminary data.</text>
</comment>
<dbReference type="CDD" id="cd02568">
    <property type="entry name" value="PseudoU_synth_PUS1_PUS2"/>
    <property type="match status" value="1"/>
</dbReference>
<sequence length="444" mass="51664">MLRSIGNKFRVCNIIPSFYKYQEIRKMSTTTVVEPSVTINNEDTLKRPCPDDNNDAVDKIVVDEIKKQKIERIRKRNFALMMGYLGKDYYGMQRNPHVRTIEEDLIGALFKAKLIDDDAFETIQNANFQRAARTDKGVSATRQVCSVKLAEHASVDMINEHLPKEIRVFGLKRVTKGFNCKSQCNARTYTYTLPTFSFAPDDSELVNNEKWSDEEIEKRIKQLEFIDGKPFTEYRITPEIIDKVNEVLKVYEGTHNFHNFTARVRPYDPRAQRFIMKFHLKDTHVSNGIEYATLLIKGQSFMLHQIRKMVAVAIGVVRNIIQIEAMDAFFEAENKMDVPIAPSLGLVLNHVHYDNYNRRYGTDGLHEILEWSELDEQIQKFHMEYISKHIEDTEVNDRSMLLWLGDLAHHTFGPREDKENKKEEDEDDNDNDDVVDDDKESAIN</sequence>
<feature type="active site" description="Nucleophile" evidence="18">
    <location>
        <position position="135"/>
    </location>
</feature>
<evidence type="ECO:0000256" key="11">
    <source>
        <dbReference type="ARBA" id="ARBA00064589"/>
    </source>
</evidence>
<dbReference type="SUPFAM" id="SSF55120">
    <property type="entry name" value="Pseudouridine synthase"/>
    <property type="match status" value="1"/>
</dbReference>
<name>A0A834XRT0_APHGI</name>
<dbReference type="InterPro" id="IPR041708">
    <property type="entry name" value="PUS1/PUS2-like"/>
</dbReference>
<evidence type="ECO:0000256" key="3">
    <source>
        <dbReference type="ARBA" id="ARBA00009375"/>
    </source>
</evidence>
<reference evidence="22 23" key="1">
    <citation type="submission" date="2020-08" db="EMBL/GenBank/DDBJ databases">
        <title>Aphidius gifuensis genome sequencing and assembly.</title>
        <authorList>
            <person name="Du Z."/>
        </authorList>
    </citation>
    <scope>NUCLEOTIDE SEQUENCE [LARGE SCALE GENOMIC DNA]</scope>
    <source>
        <strain evidence="22">YNYX2018</strain>
        <tissue evidence="22">Adults</tissue>
    </source>
</reference>
<comment type="catalytic activity">
    <reaction evidence="1">
        <text>a uridine in mRNA = a pseudouridine in mRNA</text>
        <dbReference type="Rhea" id="RHEA:56644"/>
        <dbReference type="Rhea" id="RHEA-COMP:14658"/>
        <dbReference type="Rhea" id="RHEA-COMP:14659"/>
        <dbReference type="ChEBI" id="CHEBI:65314"/>
        <dbReference type="ChEBI" id="CHEBI:65315"/>
    </reaction>
</comment>
<dbReference type="InterPro" id="IPR020103">
    <property type="entry name" value="PsdUridine_synth_cat_dom_sf"/>
</dbReference>
<feature type="binding site" evidence="19">
    <location>
        <position position="189"/>
    </location>
    <ligand>
        <name>substrate</name>
    </ligand>
</feature>
<dbReference type="GO" id="GO:0006397">
    <property type="term" value="P:mRNA processing"/>
    <property type="evidence" value="ECO:0007669"/>
    <property type="project" value="UniProtKB-KW"/>
</dbReference>
<evidence type="ECO:0000256" key="4">
    <source>
        <dbReference type="ARBA" id="ARBA00022664"/>
    </source>
</evidence>
<evidence type="ECO:0000256" key="20">
    <source>
        <dbReference type="SAM" id="MobiDB-lite"/>
    </source>
</evidence>
<evidence type="ECO:0000256" key="12">
    <source>
        <dbReference type="ARBA" id="ARBA00066509"/>
    </source>
</evidence>
<evidence type="ECO:0000256" key="13">
    <source>
        <dbReference type="ARBA" id="ARBA00068582"/>
    </source>
</evidence>
<dbReference type="Proteomes" id="UP000639338">
    <property type="component" value="Unassembled WGS sequence"/>
</dbReference>
<evidence type="ECO:0000256" key="19">
    <source>
        <dbReference type="PIRSR" id="PIRSR641708-2"/>
    </source>
</evidence>
<evidence type="ECO:0000256" key="2">
    <source>
        <dbReference type="ARBA" id="ARBA00004123"/>
    </source>
</evidence>
<evidence type="ECO:0000256" key="18">
    <source>
        <dbReference type="PIRSR" id="PIRSR641708-1"/>
    </source>
</evidence>
<dbReference type="GO" id="GO:0003723">
    <property type="term" value="F:RNA binding"/>
    <property type="evidence" value="ECO:0007669"/>
    <property type="project" value="InterPro"/>
</dbReference>
<dbReference type="InterPro" id="IPR001406">
    <property type="entry name" value="PsdUridine_synth_TruA"/>
</dbReference>
<evidence type="ECO:0000313" key="22">
    <source>
        <dbReference type="EMBL" id="KAF7991373.1"/>
    </source>
</evidence>
<evidence type="ECO:0000256" key="10">
    <source>
        <dbReference type="ARBA" id="ARBA00053709"/>
    </source>
</evidence>
<dbReference type="NCBIfam" id="TIGR00071">
    <property type="entry name" value="hisT_truA"/>
    <property type="match status" value="1"/>
</dbReference>
<comment type="similarity">
    <text evidence="3">Belongs to the tRNA pseudouridine synthase TruA family.</text>
</comment>
<evidence type="ECO:0000256" key="15">
    <source>
        <dbReference type="ARBA" id="ARBA00079087"/>
    </source>
</evidence>
<evidence type="ECO:0000313" key="23">
    <source>
        <dbReference type="Proteomes" id="UP000639338"/>
    </source>
</evidence>
<dbReference type="Pfam" id="PF01416">
    <property type="entry name" value="PseudoU_synth_1"/>
    <property type="match status" value="1"/>
</dbReference>
<dbReference type="AlphaFoldDB" id="A0A834XRT0"/>
<organism evidence="22 23">
    <name type="scientific">Aphidius gifuensis</name>
    <name type="common">Parasitoid wasp</name>
    <dbReference type="NCBI Taxonomy" id="684658"/>
    <lineage>
        <taxon>Eukaryota</taxon>
        <taxon>Metazoa</taxon>
        <taxon>Ecdysozoa</taxon>
        <taxon>Arthropoda</taxon>
        <taxon>Hexapoda</taxon>
        <taxon>Insecta</taxon>
        <taxon>Pterygota</taxon>
        <taxon>Neoptera</taxon>
        <taxon>Endopterygota</taxon>
        <taxon>Hymenoptera</taxon>
        <taxon>Apocrita</taxon>
        <taxon>Ichneumonoidea</taxon>
        <taxon>Braconidae</taxon>
        <taxon>Aphidiinae</taxon>
        <taxon>Aphidius</taxon>
    </lineage>
</organism>
<protein>
    <recommendedName>
        <fullName evidence="13">Pseudouridylate synthase 1 homolog</fullName>
        <ecNumber evidence="12">5.4.99.12</ecNumber>
    </recommendedName>
    <alternativeName>
        <fullName evidence="14">tRNA pseudouridine synthase 1</fullName>
    </alternativeName>
    <alternativeName>
        <fullName evidence="17">tRNA pseudouridine(38-40) synthase</fullName>
    </alternativeName>
    <alternativeName>
        <fullName evidence="15">tRNA pseudouridylate synthase I</fullName>
    </alternativeName>
    <alternativeName>
        <fullName evidence="16">tRNA-uridine isomerase I</fullName>
    </alternativeName>
</protein>
<dbReference type="Gene3D" id="3.30.70.660">
    <property type="entry name" value="Pseudouridine synthase I, catalytic domain, C-terminal subdomain"/>
    <property type="match status" value="1"/>
</dbReference>
<evidence type="ECO:0000256" key="16">
    <source>
        <dbReference type="ARBA" id="ARBA00080849"/>
    </source>
</evidence>
<proteinExistence type="inferred from homology"/>
<dbReference type="OrthoDB" id="10256309at2759"/>
<dbReference type="GO" id="GO:0160147">
    <property type="term" value="F:tRNA pseudouridine(38-40) synthase activity"/>
    <property type="evidence" value="ECO:0007669"/>
    <property type="project" value="UniProtKB-EC"/>
</dbReference>
<comment type="catalytic activity">
    <reaction evidence="8">
        <text>a uridine in tRNA = a pseudouridine in tRNA</text>
        <dbReference type="Rhea" id="RHEA:54572"/>
        <dbReference type="Rhea" id="RHEA-COMP:13339"/>
        <dbReference type="Rhea" id="RHEA-COMP:13934"/>
        <dbReference type="ChEBI" id="CHEBI:65314"/>
        <dbReference type="ChEBI" id="CHEBI:65315"/>
    </reaction>
</comment>
<accession>A0A834XRT0</accession>
<dbReference type="InterPro" id="IPR020094">
    <property type="entry name" value="TruA/RsuA/RluB/E/F_N"/>
</dbReference>
<evidence type="ECO:0000256" key="14">
    <source>
        <dbReference type="ARBA" id="ARBA00075153"/>
    </source>
</evidence>
<keyword evidence="23" id="KW-1185">Reference proteome</keyword>
<dbReference type="InterPro" id="IPR020095">
    <property type="entry name" value="PsdUridine_synth_TruA_C"/>
</dbReference>
<keyword evidence="4" id="KW-0507">mRNA processing</keyword>
<feature type="domain" description="Pseudouridine synthase I TruA alpha/beta" evidence="21">
    <location>
        <begin position="249"/>
        <end position="354"/>
    </location>
</feature>
<comment type="catalytic activity">
    <reaction evidence="9">
        <text>uridine(38/39/40) in tRNA = pseudouridine(38/39/40) in tRNA</text>
        <dbReference type="Rhea" id="RHEA:22376"/>
        <dbReference type="Rhea" id="RHEA-COMP:10085"/>
        <dbReference type="Rhea" id="RHEA-COMP:10087"/>
        <dbReference type="ChEBI" id="CHEBI:65314"/>
        <dbReference type="ChEBI" id="CHEBI:65315"/>
        <dbReference type="EC" id="5.4.99.12"/>
    </reaction>
</comment>
<gene>
    <name evidence="22" type="ORF">HCN44_002935</name>
</gene>
<feature type="region of interest" description="Disordered" evidence="20">
    <location>
        <begin position="413"/>
        <end position="444"/>
    </location>
</feature>